<sequence>MKNNELGWLERDRVSGSGARSIERMNKRELSSRANRNGRKKVWCNKDNSKNINLQDMDLYRTQNTTIIPAGKKRISMIRNKISEERMKR</sequence>
<dbReference type="AlphaFoldDB" id="A0A1I7WRK6"/>
<keyword evidence="2" id="KW-1185">Reference proteome</keyword>
<feature type="compositionally biased region" description="Basic and acidic residues" evidence="1">
    <location>
        <begin position="21"/>
        <end position="31"/>
    </location>
</feature>
<evidence type="ECO:0000256" key="1">
    <source>
        <dbReference type="SAM" id="MobiDB-lite"/>
    </source>
</evidence>
<name>A0A1I7WRK6_HETBA</name>
<dbReference type="WBParaSite" id="Hba_07817">
    <property type="protein sequence ID" value="Hba_07817"/>
    <property type="gene ID" value="Hba_07817"/>
</dbReference>
<proteinExistence type="predicted"/>
<dbReference type="Proteomes" id="UP000095283">
    <property type="component" value="Unplaced"/>
</dbReference>
<evidence type="ECO:0000313" key="2">
    <source>
        <dbReference type="Proteomes" id="UP000095283"/>
    </source>
</evidence>
<organism evidence="2 3">
    <name type="scientific">Heterorhabditis bacteriophora</name>
    <name type="common">Entomopathogenic nematode worm</name>
    <dbReference type="NCBI Taxonomy" id="37862"/>
    <lineage>
        <taxon>Eukaryota</taxon>
        <taxon>Metazoa</taxon>
        <taxon>Ecdysozoa</taxon>
        <taxon>Nematoda</taxon>
        <taxon>Chromadorea</taxon>
        <taxon>Rhabditida</taxon>
        <taxon>Rhabditina</taxon>
        <taxon>Rhabditomorpha</taxon>
        <taxon>Strongyloidea</taxon>
        <taxon>Heterorhabditidae</taxon>
        <taxon>Heterorhabditis</taxon>
    </lineage>
</organism>
<accession>A0A1I7WRK6</accession>
<reference evidence="3" key="1">
    <citation type="submission" date="2016-11" db="UniProtKB">
        <authorList>
            <consortium name="WormBaseParasite"/>
        </authorList>
    </citation>
    <scope>IDENTIFICATION</scope>
</reference>
<feature type="region of interest" description="Disordered" evidence="1">
    <location>
        <begin position="17"/>
        <end position="36"/>
    </location>
</feature>
<evidence type="ECO:0000313" key="3">
    <source>
        <dbReference type="WBParaSite" id="Hba_07817"/>
    </source>
</evidence>
<protein>
    <submittedName>
        <fullName evidence="3">Uncharacterized protein</fullName>
    </submittedName>
</protein>